<evidence type="ECO:0000313" key="3">
    <source>
        <dbReference type="Proteomes" id="UP000314294"/>
    </source>
</evidence>
<evidence type="ECO:0000256" key="1">
    <source>
        <dbReference type="SAM" id="MobiDB-lite"/>
    </source>
</evidence>
<dbReference type="Proteomes" id="UP000314294">
    <property type="component" value="Unassembled WGS sequence"/>
</dbReference>
<dbReference type="AlphaFoldDB" id="A0A4Z2HGD5"/>
<name>A0A4Z2HGD5_9TELE</name>
<comment type="caution">
    <text evidence="2">The sequence shown here is derived from an EMBL/GenBank/DDBJ whole genome shotgun (WGS) entry which is preliminary data.</text>
</comment>
<sequence>MANERIAEQPVDPHRRLLKQTPRFKPVRDADETRHRRSCRVFWAGVNRSVNVMLMCLLCKRRMERERVERERDTEIAKDVGVRPSVHISFTEVPGASRSRFFRHNCQSTYPPTSRRLQSPTEPQTKK</sequence>
<evidence type="ECO:0000313" key="2">
    <source>
        <dbReference type="EMBL" id="TNN64929.1"/>
    </source>
</evidence>
<proteinExistence type="predicted"/>
<dbReference type="EMBL" id="SRLO01000243">
    <property type="protein sequence ID" value="TNN64929.1"/>
    <property type="molecule type" value="Genomic_DNA"/>
</dbReference>
<protein>
    <submittedName>
        <fullName evidence="2">Uncharacterized protein</fullName>
    </submittedName>
</protein>
<accession>A0A4Z2HGD5</accession>
<keyword evidence="3" id="KW-1185">Reference proteome</keyword>
<feature type="region of interest" description="Disordered" evidence="1">
    <location>
        <begin position="104"/>
        <end position="127"/>
    </location>
</feature>
<organism evidence="2 3">
    <name type="scientific">Liparis tanakae</name>
    <name type="common">Tanaka's snailfish</name>
    <dbReference type="NCBI Taxonomy" id="230148"/>
    <lineage>
        <taxon>Eukaryota</taxon>
        <taxon>Metazoa</taxon>
        <taxon>Chordata</taxon>
        <taxon>Craniata</taxon>
        <taxon>Vertebrata</taxon>
        <taxon>Euteleostomi</taxon>
        <taxon>Actinopterygii</taxon>
        <taxon>Neopterygii</taxon>
        <taxon>Teleostei</taxon>
        <taxon>Neoteleostei</taxon>
        <taxon>Acanthomorphata</taxon>
        <taxon>Eupercaria</taxon>
        <taxon>Perciformes</taxon>
        <taxon>Cottioidei</taxon>
        <taxon>Cottales</taxon>
        <taxon>Liparidae</taxon>
        <taxon>Liparis</taxon>
    </lineage>
</organism>
<reference evidence="2 3" key="1">
    <citation type="submission" date="2019-03" db="EMBL/GenBank/DDBJ databases">
        <title>First draft genome of Liparis tanakae, snailfish: a comprehensive survey of snailfish specific genes.</title>
        <authorList>
            <person name="Kim W."/>
            <person name="Song I."/>
            <person name="Jeong J.-H."/>
            <person name="Kim D."/>
            <person name="Kim S."/>
            <person name="Ryu S."/>
            <person name="Song J.Y."/>
            <person name="Lee S.K."/>
        </authorList>
    </citation>
    <scope>NUCLEOTIDE SEQUENCE [LARGE SCALE GENOMIC DNA]</scope>
    <source>
        <tissue evidence="2">Muscle</tissue>
    </source>
</reference>
<feature type="compositionally biased region" description="Polar residues" evidence="1">
    <location>
        <begin position="105"/>
        <end position="127"/>
    </location>
</feature>
<gene>
    <name evidence="2" type="ORF">EYF80_024813</name>
</gene>